<dbReference type="Pfam" id="PF14559">
    <property type="entry name" value="TPR_19"/>
    <property type="match status" value="1"/>
</dbReference>
<dbReference type="Pfam" id="PF13432">
    <property type="entry name" value="TPR_16"/>
    <property type="match status" value="1"/>
</dbReference>
<evidence type="ECO:0000313" key="4">
    <source>
        <dbReference type="EMBL" id="GAA4497707.1"/>
    </source>
</evidence>
<sequence length="249" mass="27866">MLALLPGCVTETTYIGNNTSRAAQSVDAVAAAKTRVELAVGYMKKGDLSQARFNLDKALSLDPHNADAYLTLAYYYQKVGDIKSADATYRKLLSLHSSDANAMNNYGVFLCKQKRYDDAERQFLKAVTQPDYVDMDDTYENAGYCASVAGNKDKALQYYDQAVRYNPRKGRAWLAKTSLELDANRREAAGVSLSRYAQLGLPETAESLWLRLRLAQELGELAQLHKFGGELVRRFPDSAQAKRYINNDY</sequence>
<dbReference type="Proteomes" id="UP001501321">
    <property type="component" value="Unassembled WGS sequence"/>
</dbReference>
<dbReference type="PROSITE" id="PS50005">
    <property type="entry name" value="TPR"/>
    <property type="match status" value="3"/>
</dbReference>
<dbReference type="SMART" id="SM00028">
    <property type="entry name" value="TPR"/>
    <property type="match status" value="4"/>
</dbReference>
<dbReference type="PANTHER" id="PTHR44858">
    <property type="entry name" value="TETRATRICOPEPTIDE REPEAT PROTEIN 6"/>
    <property type="match status" value="1"/>
</dbReference>
<keyword evidence="2 3" id="KW-0802">TPR repeat</keyword>
<evidence type="ECO:0000256" key="2">
    <source>
        <dbReference type="ARBA" id="ARBA00022803"/>
    </source>
</evidence>
<evidence type="ECO:0000313" key="5">
    <source>
        <dbReference type="Proteomes" id="UP001501321"/>
    </source>
</evidence>
<dbReference type="PANTHER" id="PTHR44858:SF1">
    <property type="entry name" value="UDP-N-ACETYLGLUCOSAMINE--PEPTIDE N-ACETYLGLUCOSAMINYLTRANSFERASE SPINDLY-RELATED"/>
    <property type="match status" value="1"/>
</dbReference>
<dbReference type="Gene3D" id="1.25.40.10">
    <property type="entry name" value="Tetratricopeptide repeat domain"/>
    <property type="match status" value="1"/>
</dbReference>
<dbReference type="EMBL" id="BAABFC010000010">
    <property type="protein sequence ID" value="GAA4497707.1"/>
    <property type="molecule type" value="Genomic_DNA"/>
</dbReference>
<dbReference type="InterPro" id="IPR013360">
    <property type="entry name" value="Pilus_4_PilW"/>
</dbReference>
<dbReference type="NCBIfam" id="TIGR02521">
    <property type="entry name" value="type_IV_pilW"/>
    <property type="match status" value="1"/>
</dbReference>
<keyword evidence="1" id="KW-0677">Repeat</keyword>
<evidence type="ECO:0000256" key="1">
    <source>
        <dbReference type="ARBA" id="ARBA00022737"/>
    </source>
</evidence>
<protein>
    <submittedName>
        <fullName evidence="4">PilW family type IVa pilus biogenesis/stability lipoprotein TapF</fullName>
    </submittedName>
</protein>
<dbReference type="SUPFAM" id="SSF81901">
    <property type="entry name" value="HCP-like"/>
    <property type="match status" value="1"/>
</dbReference>
<organism evidence="4 5">
    <name type="scientific">Pseudaeromonas paramecii</name>
    <dbReference type="NCBI Taxonomy" id="2138166"/>
    <lineage>
        <taxon>Bacteria</taxon>
        <taxon>Pseudomonadati</taxon>
        <taxon>Pseudomonadota</taxon>
        <taxon>Gammaproteobacteria</taxon>
        <taxon>Aeromonadales</taxon>
        <taxon>Aeromonadaceae</taxon>
        <taxon>Pseudaeromonas</taxon>
    </lineage>
</organism>
<dbReference type="InterPro" id="IPR019734">
    <property type="entry name" value="TPR_rpt"/>
</dbReference>
<feature type="repeat" description="TPR" evidence="3">
    <location>
        <begin position="66"/>
        <end position="99"/>
    </location>
</feature>
<reference evidence="5" key="1">
    <citation type="journal article" date="2019" name="Int. J. Syst. Evol. Microbiol.">
        <title>The Global Catalogue of Microorganisms (GCM) 10K type strain sequencing project: providing services to taxonomists for standard genome sequencing and annotation.</title>
        <authorList>
            <consortium name="The Broad Institute Genomics Platform"/>
            <consortium name="The Broad Institute Genome Sequencing Center for Infectious Disease"/>
            <person name="Wu L."/>
            <person name="Ma J."/>
        </authorList>
    </citation>
    <scope>NUCLEOTIDE SEQUENCE [LARGE SCALE GENOMIC DNA]</scope>
    <source>
        <strain evidence="5">JCM 32226</strain>
    </source>
</reference>
<keyword evidence="5" id="KW-1185">Reference proteome</keyword>
<feature type="repeat" description="TPR" evidence="3">
    <location>
        <begin position="32"/>
        <end position="65"/>
    </location>
</feature>
<dbReference type="Pfam" id="PF13374">
    <property type="entry name" value="TPR_10"/>
    <property type="match status" value="1"/>
</dbReference>
<accession>A0ABP8Q550</accession>
<name>A0ABP8Q550_9GAMM</name>
<keyword evidence="4" id="KW-0449">Lipoprotein</keyword>
<comment type="caution">
    <text evidence="4">The sequence shown here is derived from an EMBL/GenBank/DDBJ whole genome shotgun (WGS) entry which is preliminary data.</text>
</comment>
<dbReference type="InterPro" id="IPR011990">
    <property type="entry name" value="TPR-like_helical_dom_sf"/>
</dbReference>
<dbReference type="InterPro" id="IPR050498">
    <property type="entry name" value="Ycf3"/>
</dbReference>
<proteinExistence type="predicted"/>
<evidence type="ECO:0000256" key="3">
    <source>
        <dbReference type="PROSITE-ProRule" id="PRU00339"/>
    </source>
</evidence>
<gene>
    <name evidence="4" type="primary">tapF</name>
    <name evidence="4" type="ORF">GCM10023095_14670</name>
</gene>
<feature type="repeat" description="TPR" evidence="3">
    <location>
        <begin position="136"/>
        <end position="169"/>
    </location>
</feature>